<dbReference type="InterPro" id="IPR046859">
    <property type="entry name" value="RGPA/RALGAPB_N"/>
</dbReference>
<dbReference type="PANTHER" id="PTHR21344:SF1">
    <property type="entry name" value="RAL GTPASE-ACTIVATING PROTEIN SUBUNIT BETA"/>
    <property type="match status" value="1"/>
</dbReference>
<dbReference type="InterPro" id="IPR039930">
    <property type="entry name" value="RALGAPB"/>
</dbReference>
<dbReference type="KEGG" id="tva:4754547"/>
<evidence type="ECO:0000313" key="2">
    <source>
        <dbReference type="EMBL" id="EAX96772.1"/>
    </source>
</evidence>
<sequence length="1024" mass="118092">MDTPPILMLKFLKESDLLSEDKDCYSLTTVPQDVAEAGTKVFLSDFKKRQETLDLTRKKRVKFIMEFLAVAFGLEIQEYTHIETAKNIYHNWFSRPEIFGDVKRQNKFFRRMFKHMTQPFQFRAAISKDIFETKFFDIIMAILDEYDNFAETAGKLFEVETWEVLFKCTLAIANSIIFFNYRNLLVDEKQVQLRQKAITVYFNVCLTSGIVKPDFWKLFNEYCFKWSINLDFIKVWGVFVQKLTKIVFSRVLKFETDEFIEGGIYTGGKSIDSKTLNFIYHHFLYCIDHDMTMKTPDNLDNFQQIILNILNGYTNYAKHTSPFYIPRFPAKTFLQMFGPAITHIDLKLNAEFDYGLSTMLGTLLLVASNLQFQQNEETRLKILQLALSFAKIGRPQLVASFLINGANVFGKWSDFHPFMAESVLMFIPKLDLKQTKRFDPGLLYHCATGMFISASEIYSRSNNDLSMIANAFHKLYNETPHDQNKVALLTYASKFENINIFAKIAEAFSLPNIRKASTDDSIPFYSTLITLVGTVTRYNQSYIDMFNQLHLLPLILTAVTSSDLRKLQNSDMTIAAALVMIYSLIEYCNDVLNVKENVNSIFEYAAFVQKLIDNDKKVPLKNKRLIKGLLSTIYARANIHYPSYEYFTRNEGKICGTENDICEKYKMIGCRKYYFTISNSLLITFMEMPNGTQPIVILVRGPFGRVAWLIEDHFKTEEKPILSERIQKVDLKAPEPSNVEPYDPADEDKEEPLGIPHIEITGFSDCDKQLHDHFVEVFTKWLSIDDFGFIEKFGKETPYFRPRVVDFLLSAGILDSTNKLKVVAQQNRTEVNKVIKNFDKLDKLPKVPVQISHITLNDRKFGKNSIRNSAAMAQFMQVLGEPMKIDDKFLATLPIAGGIAKFIDSENDFSLRLVFNESGYDYVMPQIRKQVISVSPVGSGLYKVTEKSPAREGISPFSKFSEYVVTMKTLRFMITTMIDASIRYVGKFECFDVCAKRREMFKELTDVKTMEDLAPLSVLEFKVV</sequence>
<evidence type="ECO:0000259" key="1">
    <source>
        <dbReference type="Pfam" id="PF20412"/>
    </source>
</evidence>
<reference evidence="2" key="2">
    <citation type="journal article" date="2007" name="Science">
        <title>Draft genome sequence of the sexually transmitted pathogen Trichomonas vaginalis.</title>
        <authorList>
            <person name="Carlton J.M."/>
            <person name="Hirt R.P."/>
            <person name="Silva J.C."/>
            <person name="Delcher A.L."/>
            <person name="Schatz M."/>
            <person name="Zhao Q."/>
            <person name="Wortman J.R."/>
            <person name="Bidwell S.L."/>
            <person name="Alsmark U.C.M."/>
            <person name="Besteiro S."/>
            <person name="Sicheritz-Ponten T."/>
            <person name="Noel C.J."/>
            <person name="Dacks J.B."/>
            <person name="Foster P.G."/>
            <person name="Simillion C."/>
            <person name="Van de Peer Y."/>
            <person name="Miranda-Saavedra D."/>
            <person name="Barton G.J."/>
            <person name="Westrop G.D."/>
            <person name="Mueller S."/>
            <person name="Dessi D."/>
            <person name="Fiori P.L."/>
            <person name="Ren Q."/>
            <person name="Paulsen I."/>
            <person name="Zhang H."/>
            <person name="Bastida-Corcuera F.D."/>
            <person name="Simoes-Barbosa A."/>
            <person name="Brown M.T."/>
            <person name="Hayes R.D."/>
            <person name="Mukherjee M."/>
            <person name="Okumura C.Y."/>
            <person name="Schneider R."/>
            <person name="Smith A.J."/>
            <person name="Vanacova S."/>
            <person name="Villalvazo M."/>
            <person name="Haas B.J."/>
            <person name="Pertea M."/>
            <person name="Feldblyum T.V."/>
            <person name="Utterback T.R."/>
            <person name="Shu C.L."/>
            <person name="Osoegawa K."/>
            <person name="de Jong P.J."/>
            <person name="Hrdy I."/>
            <person name="Horvathova L."/>
            <person name="Zubacova Z."/>
            <person name="Dolezal P."/>
            <person name="Malik S.B."/>
            <person name="Logsdon J.M. Jr."/>
            <person name="Henze K."/>
            <person name="Gupta A."/>
            <person name="Wang C.C."/>
            <person name="Dunne R.L."/>
            <person name="Upcroft J.A."/>
            <person name="Upcroft P."/>
            <person name="White O."/>
            <person name="Salzberg S.L."/>
            <person name="Tang P."/>
            <person name="Chiu C.-H."/>
            <person name="Lee Y.-S."/>
            <person name="Embley T.M."/>
            <person name="Coombs G.H."/>
            <person name="Mottram J.C."/>
            <person name="Tachezy J."/>
            <person name="Fraser-Liggett C.M."/>
            <person name="Johnson P.J."/>
        </authorList>
    </citation>
    <scope>NUCLEOTIDE SEQUENCE [LARGE SCALE GENOMIC DNA]</scope>
    <source>
        <strain evidence="2">G3</strain>
    </source>
</reference>
<dbReference type="PANTHER" id="PTHR21344">
    <property type="entry name" value="RAL GTPASE-ACTIVATING PROTEIN SUBUNIT BETA"/>
    <property type="match status" value="1"/>
</dbReference>
<proteinExistence type="predicted"/>
<dbReference type="OrthoDB" id="1749473at2759"/>
<organism evidence="2 3">
    <name type="scientific">Trichomonas vaginalis (strain ATCC PRA-98 / G3)</name>
    <dbReference type="NCBI Taxonomy" id="412133"/>
    <lineage>
        <taxon>Eukaryota</taxon>
        <taxon>Metamonada</taxon>
        <taxon>Parabasalia</taxon>
        <taxon>Trichomonadida</taxon>
        <taxon>Trichomonadidae</taxon>
        <taxon>Trichomonas</taxon>
    </lineage>
</organism>
<dbReference type="STRING" id="5722.A2FE81"/>
<evidence type="ECO:0000313" key="3">
    <source>
        <dbReference type="Proteomes" id="UP000001542"/>
    </source>
</evidence>
<feature type="domain" description="Ral GTPase-activating protein subunit alpha/beta N-terminal" evidence="1">
    <location>
        <begin position="137"/>
        <end position="251"/>
    </location>
</feature>
<name>A2FE81_TRIV3</name>
<dbReference type="Pfam" id="PF20412">
    <property type="entry name" value="RALGAPB_N"/>
    <property type="match status" value="1"/>
</dbReference>
<reference evidence="2" key="1">
    <citation type="submission" date="2006-10" db="EMBL/GenBank/DDBJ databases">
        <authorList>
            <person name="Amadeo P."/>
            <person name="Zhao Q."/>
            <person name="Wortman J."/>
            <person name="Fraser-Liggett C."/>
            <person name="Carlton J."/>
        </authorList>
    </citation>
    <scope>NUCLEOTIDE SEQUENCE</scope>
    <source>
        <strain evidence="2">G3</strain>
    </source>
</reference>
<dbReference type="InParanoid" id="A2FE81"/>
<keyword evidence="3" id="KW-1185">Reference proteome</keyword>
<dbReference type="RefSeq" id="XP_001309702.1">
    <property type="nucleotide sequence ID" value="XM_001309701.1"/>
</dbReference>
<dbReference type="GO" id="GO:0005096">
    <property type="term" value="F:GTPase activator activity"/>
    <property type="evidence" value="ECO:0000318"/>
    <property type="project" value="GO_Central"/>
</dbReference>
<dbReference type="VEuPathDB" id="TrichDB:TVAGG3_0233480"/>
<protein>
    <recommendedName>
        <fullName evidence="1">Ral GTPase-activating protein subunit alpha/beta N-terminal domain-containing protein</fullName>
    </recommendedName>
</protein>
<dbReference type="EMBL" id="DS113744">
    <property type="protein sequence ID" value="EAX96772.1"/>
    <property type="molecule type" value="Genomic_DNA"/>
</dbReference>
<accession>A2FE81</accession>
<dbReference type="Proteomes" id="UP000001542">
    <property type="component" value="Unassembled WGS sequence"/>
</dbReference>
<gene>
    <name evidence="2" type="ORF">TVAG_216750</name>
</gene>
<dbReference type="VEuPathDB" id="TrichDB:TVAG_216750"/>
<dbReference type="AlphaFoldDB" id="A2FE81"/>
<dbReference type="GO" id="GO:0032484">
    <property type="term" value="P:Ral protein signal transduction"/>
    <property type="evidence" value="ECO:0000318"/>
    <property type="project" value="GO_Central"/>
</dbReference>